<comment type="caution">
    <text evidence="2">The sequence shown here is derived from an EMBL/GenBank/DDBJ whole genome shotgun (WGS) entry which is preliminary data.</text>
</comment>
<evidence type="ECO:0000313" key="2">
    <source>
        <dbReference type="EMBL" id="KAJ8978542.1"/>
    </source>
</evidence>
<dbReference type="InterPro" id="IPR018790">
    <property type="entry name" value="DUF2358"/>
</dbReference>
<dbReference type="EMBL" id="JAPWTJ010000426">
    <property type="protein sequence ID" value="KAJ8978542.1"/>
    <property type="molecule type" value="Genomic_DNA"/>
</dbReference>
<dbReference type="Proteomes" id="UP001162164">
    <property type="component" value="Unassembled WGS sequence"/>
</dbReference>
<name>A0ABQ9JLI5_9CUCU</name>
<reference evidence="2" key="1">
    <citation type="journal article" date="2023" name="Insect Mol. Biol.">
        <title>Genome sequencing provides insights into the evolution of gene families encoding plant cell wall-degrading enzymes in longhorned beetles.</title>
        <authorList>
            <person name="Shin N.R."/>
            <person name="Okamura Y."/>
            <person name="Kirsch R."/>
            <person name="Pauchet Y."/>
        </authorList>
    </citation>
    <scope>NUCLEOTIDE SEQUENCE</scope>
    <source>
        <strain evidence="2">MMC_N1</strain>
    </source>
</reference>
<sequence length="307" mass="35735">MGIGLKYIANKFINLTSIVKNRTGIINVEKVSRQLSATQCEQYSTWLNYQTHVYNDKSRISYTNILDNRESESDEVIKENVYLIGNYNATVPDNYLRSAKPTHELKETEHSYDEDTDKQNSNKPGPEKLDHVFNILRESLPKLFIQSLDYSIYHPDIVFEDNIRDIKTVGLYGYVKQVALLRTYGHLKFAYVKFEILKITQHQEDSTVKVRWRIRGVSALKVMLSFWKFRLWNFREIFDNQTESWYDGFSTFYVNPDGLIIKHVADKMMPDSDSLKEEPPKTINVDAAKLALLIGIIPKFSELNSIV</sequence>
<keyword evidence="3" id="KW-1185">Reference proteome</keyword>
<proteinExistence type="predicted"/>
<organism evidence="2 3">
    <name type="scientific">Molorchus minor</name>
    <dbReference type="NCBI Taxonomy" id="1323400"/>
    <lineage>
        <taxon>Eukaryota</taxon>
        <taxon>Metazoa</taxon>
        <taxon>Ecdysozoa</taxon>
        <taxon>Arthropoda</taxon>
        <taxon>Hexapoda</taxon>
        <taxon>Insecta</taxon>
        <taxon>Pterygota</taxon>
        <taxon>Neoptera</taxon>
        <taxon>Endopterygota</taxon>
        <taxon>Coleoptera</taxon>
        <taxon>Polyphaga</taxon>
        <taxon>Cucujiformia</taxon>
        <taxon>Chrysomeloidea</taxon>
        <taxon>Cerambycidae</taxon>
        <taxon>Lamiinae</taxon>
        <taxon>Monochamini</taxon>
        <taxon>Molorchus</taxon>
    </lineage>
</organism>
<dbReference type="PANTHER" id="PTHR31094">
    <property type="entry name" value="RIKEN CDNA 2310061I04 GENE"/>
    <property type="match status" value="1"/>
</dbReference>
<gene>
    <name evidence="2" type="ORF">NQ317_009485</name>
</gene>
<dbReference type="Pfam" id="PF10184">
    <property type="entry name" value="DUF2358"/>
    <property type="match status" value="1"/>
</dbReference>
<protein>
    <submittedName>
        <fullName evidence="2">Uncharacterized protein</fullName>
    </submittedName>
</protein>
<accession>A0ABQ9JLI5</accession>
<evidence type="ECO:0000256" key="1">
    <source>
        <dbReference type="SAM" id="MobiDB-lite"/>
    </source>
</evidence>
<evidence type="ECO:0000313" key="3">
    <source>
        <dbReference type="Proteomes" id="UP001162164"/>
    </source>
</evidence>
<feature type="region of interest" description="Disordered" evidence="1">
    <location>
        <begin position="104"/>
        <end position="126"/>
    </location>
</feature>
<dbReference type="PANTHER" id="PTHR31094:SF2">
    <property type="entry name" value="RIKEN CDNA 2310061I04 GENE"/>
    <property type="match status" value="1"/>
</dbReference>